<evidence type="ECO:0000313" key="2">
    <source>
        <dbReference type="EMBL" id="ALV40111.1"/>
    </source>
</evidence>
<dbReference type="CDD" id="cd05155">
    <property type="entry name" value="APH_ChoK_like_1"/>
    <property type="match status" value="1"/>
</dbReference>
<dbReference type="PANTHER" id="PTHR21310">
    <property type="entry name" value="AMINOGLYCOSIDE PHOSPHOTRANSFERASE-RELATED-RELATED"/>
    <property type="match status" value="1"/>
</dbReference>
<proteinExistence type="predicted"/>
<dbReference type="Pfam" id="PF01636">
    <property type="entry name" value="APH"/>
    <property type="match status" value="1"/>
</dbReference>
<sequence>MASLHTDEVNLKEKTVRRLINHQFPAWEHLALSPAGEGTDNRMLRLGDDLVVRLPRTSGTAADVAKEQTWLPRLAPHLPLGIPEPVAIGRPDESYPFPWSVYRWVDGTELNPESEQDLSRLGRDLAGFVRALHSIDLMGARREEPLLSYRGGSLRDLSTGTSANLDACRGIQGLQLDLDGLQSIWQAALELDQPRLAHTWMHTDLKPSNLLVRNSVLVGVVDFGGLSVGDPTCEHAAVWDLPAEARHAYAEELGLDKSTRLRARAWALAIALSGVPYYWSTWPDFAQECVRRLQLILRDTDDV</sequence>
<dbReference type="AlphaFoldDB" id="A0A0U3NTE3"/>
<keyword evidence="2" id="KW-0808">Transferase</keyword>
<dbReference type="InterPro" id="IPR002575">
    <property type="entry name" value="Aminoglycoside_PTrfase"/>
</dbReference>
<gene>
    <name evidence="2" type="ORF">AU252_02155</name>
</gene>
<organism evidence="2">
    <name type="scientific">Pseudarthrobacter sulfonivorans</name>
    <dbReference type="NCBI Taxonomy" id="121292"/>
    <lineage>
        <taxon>Bacteria</taxon>
        <taxon>Bacillati</taxon>
        <taxon>Actinomycetota</taxon>
        <taxon>Actinomycetes</taxon>
        <taxon>Micrococcales</taxon>
        <taxon>Micrococcaceae</taxon>
        <taxon>Pseudarthrobacter</taxon>
    </lineage>
</organism>
<dbReference type="Proteomes" id="UP000065151">
    <property type="component" value="Chromosome"/>
</dbReference>
<feature type="domain" description="Aminoglycoside phosphotransferase" evidence="1">
    <location>
        <begin position="33"/>
        <end position="261"/>
    </location>
</feature>
<evidence type="ECO:0000259" key="1">
    <source>
        <dbReference type="Pfam" id="PF01636"/>
    </source>
</evidence>
<dbReference type="KEGG" id="psul:AU252_02155"/>
<dbReference type="InterPro" id="IPR011009">
    <property type="entry name" value="Kinase-like_dom_sf"/>
</dbReference>
<dbReference type="PANTHER" id="PTHR21310:SF42">
    <property type="entry name" value="BIFUNCTIONAL AAC_APH"/>
    <property type="match status" value="1"/>
</dbReference>
<dbReference type="STRING" id="121292.AU252_02155"/>
<dbReference type="Gene3D" id="3.90.1200.10">
    <property type="match status" value="1"/>
</dbReference>
<accession>A0A0U3NTE3</accession>
<evidence type="ECO:0000313" key="3">
    <source>
        <dbReference type="Proteomes" id="UP000065151"/>
    </source>
</evidence>
<reference evidence="2 3" key="1">
    <citation type="submission" date="2015-12" db="EMBL/GenBank/DDBJ databases">
        <authorList>
            <person name="Shamseldin A."/>
            <person name="Moawad H."/>
            <person name="Abd El-Rahim W.M."/>
            <person name="Sadowsky M.J."/>
        </authorList>
    </citation>
    <scope>NUCLEOTIDE SEQUENCE [LARGE SCALE GENOMIC DNA]</scope>
    <source>
        <strain evidence="2 3">Ar51</strain>
    </source>
</reference>
<dbReference type="Gene3D" id="3.30.200.20">
    <property type="entry name" value="Phosphorylase Kinase, domain 1"/>
    <property type="match status" value="1"/>
</dbReference>
<dbReference type="RefSeq" id="WP_058929316.1">
    <property type="nucleotide sequence ID" value="NZ_CP013747.1"/>
</dbReference>
<dbReference type="GO" id="GO:0016740">
    <property type="term" value="F:transferase activity"/>
    <property type="evidence" value="ECO:0007669"/>
    <property type="project" value="UniProtKB-KW"/>
</dbReference>
<protein>
    <submittedName>
        <fullName evidence="2">Phosphotransferase</fullName>
    </submittedName>
</protein>
<dbReference type="EMBL" id="CP013747">
    <property type="protein sequence ID" value="ALV40111.1"/>
    <property type="molecule type" value="Genomic_DNA"/>
</dbReference>
<dbReference type="InterPro" id="IPR051678">
    <property type="entry name" value="AGP_Transferase"/>
</dbReference>
<name>A0A0U3NTE3_9MICC</name>
<dbReference type="SUPFAM" id="SSF56112">
    <property type="entry name" value="Protein kinase-like (PK-like)"/>
    <property type="match status" value="1"/>
</dbReference>